<feature type="region of interest" description="Disordered" evidence="1">
    <location>
        <begin position="1"/>
        <end position="24"/>
    </location>
</feature>
<reference evidence="2" key="2">
    <citation type="submission" date="2021-10" db="EMBL/GenBank/DDBJ databases">
        <title>Phylogenomics reveals ancestral predisposition of the termite-cultivated fungus Termitomyces towards a domesticated lifestyle.</title>
        <authorList>
            <person name="Auxier B."/>
            <person name="Grum-Grzhimaylo A."/>
            <person name="Cardenas M.E."/>
            <person name="Lodge J.D."/>
            <person name="Laessoe T."/>
            <person name="Pedersen O."/>
            <person name="Smith M.E."/>
            <person name="Kuyper T.W."/>
            <person name="Franco-Molano E.A."/>
            <person name="Baroni T.J."/>
            <person name="Aanen D.K."/>
        </authorList>
    </citation>
    <scope>NUCLEOTIDE SEQUENCE</scope>
    <source>
        <strain evidence="2">AP01</strain>
        <tissue evidence="2">Mycelium</tissue>
    </source>
</reference>
<dbReference type="AlphaFoldDB" id="A0A9P7KB68"/>
<organism evidence="2 3">
    <name type="scientific">Asterophora parasitica</name>
    <dbReference type="NCBI Taxonomy" id="117018"/>
    <lineage>
        <taxon>Eukaryota</taxon>
        <taxon>Fungi</taxon>
        <taxon>Dikarya</taxon>
        <taxon>Basidiomycota</taxon>
        <taxon>Agaricomycotina</taxon>
        <taxon>Agaricomycetes</taxon>
        <taxon>Agaricomycetidae</taxon>
        <taxon>Agaricales</taxon>
        <taxon>Tricholomatineae</taxon>
        <taxon>Lyophyllaceae</taxon>
        <taxon>Asterophora</taxon>
    </lineage>
</organism>
<name>A0A9P7KB68_9AGAR</name>
<dbReference type="Proteomes" id="UP000775547">
    <property type="component" value="Unassembled WGS sequence"/>
</dbReference>
<reference evidence="2" key="1">
    <citation type="submission" date="2020-07" db="EMBL/GenBank/DDBJ databases">
        <authorList>
            <person name="Nieuwenhuis M."/>
            <person name="Van De Peppel L.J.J."/>
        </authorList>
    </citation>
    <scope>NUCLEOTIDE SEQUENCE</scope>
    <source>
        <strain evidence="2">AP01</strain>
        <tissue evidence="2">Mycelium</tissue>
    </source>
</reference>
<evidence type="ECO:0000313" key="3">
    <source>
        <dbReference type="Proteomes" id="UP000775547"/>
    </source>
</evidence>
<keyword evidence="3" id="KW-1185">Reference proteome</keyword>
<evidence type="ECO:0000313" key="2">
    <source>
        <dbReference type="EMBL" id="KAG5644203.1"/>
    </source>
</evidence>
<sequence>MPHPAKKLRTSFRGRRSRRDSGDLGSTEAFDVLRASISNGTGLVSSIFDLPNPPNLPSFLSLASSTRSISLSVARTGCKPLDDEYKLPAQHLDPNSSFEILGTISRPYLFDADMTTLANGLEDLQIAGVDLQRCDKLTLHFPGVGSSTAKTHILSEFKKLRDFTFKGDVRELKALLDGAGHDWLAGLTSLTIHGEISLNDCHYLLSQGLQRLKHFQVDVITDSVHPHFGSQSQRQSNQMAELETLRVSSDMDVQPLLNDFSFPRLKKIDLSMLSEAKVDELDVNLPFAALSEVRLQCNMGENLGNNIRQRAPNAKHTHVIYTPWSYPIPIVAPLAARPHAVPYWRRHRSGL</sequence>
<accession>A0A9P7KB68</accession>
<dbReference type="EMBL" id="JABCKV010000079">
    <property type="protein sequence ID" value="KAG5644203.1"/>
    <property type="molecule type" value="Genomic_DNA"/>
</dbReference>
<proteinExistence type="predicted"/>
<comment type="caution">
    <text evidence="2">The sequence shown here is derived from an EMBL/GenBank/DDBJ whole genome shotgun (WGS) entry which is preliminary data.</text>
</comment>
<feature type="compositionally biased region" description="Basic residues" evidence="1">
    <location>
        <begin position="1"/>
        <end position="18"/>
    </location>
</feature>
<gene>
    <name evidence="2" type="ORF">DXG03_008866</name>
</gene>
<dbReference type="OrthoDB" id="3033502at2759"/>
<evidence type="ECO:0000256" key="1">
    <source>
        <dbReference type="SAM" id="MobiDB-lite"/>
    </source>
</evidence>
<protein>
    <submittedName>
        <fullName evidence="2">Uncharacterized protein</fullName>
    </submittedName>
</protein>